<name>A0A6B2NUX9_9RHOB</name>
<sequence length="318" mass="35213">MNLQQLIVFREVMETGSVSAAARNLNRTQPAISASLKTLEENVGMELFRREGRRLLPVPEAHYLLSEAIEIIDRLHTAEANMAGMRNRARGSLRIVAMPGPSVFLLPDFVSRFKADAGDLNITLSTRSSPQIINLVAAQSFDVGFCDIGFLDTTEDNPQVGLFQSEIIMCNCLCALPLDHPLAGRPVVHARDLDGEKMGALAASHSTHRSTKKAFEQEGVQFDLSVEAQYFVPLLHFVEAGQICTILDPLSAETYRRMNQGKMRVSFARFEPSVPFGYSIVTPKYHPQSLITQEFVSKWSDYVNGVIAAEKVLKQSAT</sequence>
<proteinExistence type="inferred from homology"/>
<dbReference type="SUPFAM" id="SSF46785">
    <property type="entry name" value="Winged helix' DNA-binding domain"/>
    <property type="match status" value="1"/>
</dbReference>
<dbReference type="AlphaFoldDB" id="A0A6B2NUX9"/>
<comment type="caution">
    <text evidence="6">The sequence shown here is derived from an EMBL/GenBank/DDBJ whole genome shotgun (WGS) entry which is preliminary data.</text>
</comment>
<evidence type="ECO:0000259" key="5">
    <source>
        <dbReference type="PROSITE" id="PS50931"/>
    </source>
</evidence>
<dbReference type="GO" id="GO:0043565">
    <property type="term" value="F:sequence-specific DNA binding"/>
    <property type="evidence" value="ECO:0007669"/>
    <property type="project" value="TreeGrafter"/>
</dbReference>
<evidence type="ECO:0000313" key="6">
    <source>
        <dbReference type="EMBL" id="NDW46533.1"/>
    </source>
</evidence>
<reference evidence="6" key="1">
    <citation type="submission" date="2020-02" db="EMBL/GenBank/DDBJ databases">
        <title>Delineation of the pyrene-degrading pathway in Roseobacter clade bacteria by genomic analysis.</title>
        <authorList>
            <person name="Zhou H."/>
            <person name="Wang H."/>
        </authorList>
    </citation>
    <scope>NUCLEOTIDE SEQUENCE</scope>
    <source>
        <strain evidence="6">PrR005</strain>
    </source>
</reference>
<dbReference type="GO" id="GO:0010628">
    <property type="term" value="P:positive regulation of gene expression"/>
    <property type="evidence" value="ECO:0007669"/>
    <property type="project" value="TreeGrafter"/>
</dbReference>
<keyword evidence="4" id="KW-0804">Transcription</keyword>
<dbReference type="RefSeq" id="WP_164131552.1">
    <property type="nucleotide sequence ID" value="NZ_JAAGOX010000032.1"/>
</dbReference>
<organism evidence="6">
    <name type="scientific">Ruegeria sp. PrR005</name>
    <dbReference type="NCBI Taxonomy" id="2706882"/>
    <lineage>
        <taxon>Bacteria</taxon>
        <taxon>Pseudomonadati</taxon>
        <taxon>Pseudomonadota</taxon>
        <taxon>Alphaproteobacteria</taxon>
        <taxon>Rhodobacterales</taxon>
        <taxon>Roseobacteraceae</taxon>
        <taxon>Ruegeria</taxon>
    </lineage>
</organism>
<evidence type="ECO:0000256" key="4">
    <source>
        <dbReference type="ARBA" id="ARBA00023163"/>
    </source>
</evidence>
<dbReference type="EMBL" id="JAAGOX010000032">
    <property type="protein sequence ID" value="NDW46533.1"/>
    <property type="molecule type" value="Genomic_DNA"/>
</dbReference>
<dbReference type="Gene3D" id="3.40.190.10">
    <property type="entry name" value="Periplasmic binding protein-like II"/>
    <property type="match status" value="2"/>
</dbReference>
<keyword evidence="2" id="KW-0805">Transcription regulation</keyword>
<comment type="similarity">
    <text evidence="1">Belongs to the LysR transcriptional regulatory family.</text>
</comment>
<dbReference type="GO" id="GO:0003700">
    <property type="term" value="F:DNA-binding transcription factor activity"/>
    <property type="evidence" value="ECO:0007669"/>
    <property type="project" value="InterPro"/>
</dbReference>
<evidence type="ECO:0000256" key="2">
    <source>
        <dbReference type="ARBA" id="ARBA00023015"/>
    </source>
</evidence>
<gene>
    <name evidence="6" type="ORF">G0P99_16380</name>
</gene>
<dbReference type="SUPFAM" id="SSF53850">
    <property type="entry name" value="Periplasmic binding protein-like II"/>
    <property type="match status" value="1"/>
</dbReference>
<dbReference type="InterPro" id="IPR036390">
    <property type="entry name" value="WH_DNA-bd_sf"/>
</dbReference>
<protein>
    <submittedName>
        <fullName evidence="6">LysR family transcriptional regulator</fullName>
    </submittedName>
</protein>
<dbReference type="PANTHER" id="PTHR30427">
    <property type="entry name" value="TRANSCRIPTIONAL ACTIVATOR PROTEIN LYSR"/>
    <property type="match status" value="1"/>
</dbReference>
<dbReference type="InterPro" id="IPR000847">
    <property type="entry name" value="LysR_HTH_N"/>
</dbReference>
<dbReference type="InterPro" id="IPR036388">
    <property type="entry name" value="WH-like_DNA-bd_sf"/>
</dbReference>
<dbReference type="PANTHER" id="PTHR30427:SF1">
    <property type="entry name" value="TRANSCRIPTIONAL ACTIVATOR PROTEIN LYSR"/>
    <property type="match status" value="1"/>
</dbReference>
<dbReference type="Pfam" id="PF00126">
    <property type="entry name" value="HTH_1"/>
    <property type="match status" value="1"/>
</dbReference>
<accession>A0A6B2NUX9</accession>
<dbReference type="PROSITE" id="PS50931">
    <property type="entry name" value="HTH_LYSR"/>
    <property type="match status" value="1"/>
</dbReference>
<dbReference type="Gene3D" id="1.10.10.10">
    <property type="entry name" value="Winged helix-like DNA-binding domain superfamily/Winged helix DNA-binding domain"/>
    <property type="match status" value="1"/>
</dbReference>
<dbReference type="Pfam" id="PF03466">
    <property type="entry name" value="LysR_substrate"/>
    <property type="match status" value="1"/>
</dbReference>
<evidence type="ECO:0000256" key="1">
    <source>
        <dbReference type="ARBA" id="ARBA00009437"/>
    </source>
</evidence>
<evidence type="ECO:0000256" key="3">
    <source>
        <dbReference type="ARBA" id="ARBA00023125"/>
    </source>
</evidence>
<keyword evidence="3" id="KW-0238">DNA-binding</keyword>
<feature type="domain" description="HTH lysR-type" evidence="5">
    <location>
        <begin position="1"/>
        <end position="58"/>
    </location>
</feature>
<dbReference type="InterPro" id="IPR005119">
    <property type="entry name" value="LysR_subst-bd"/>
</dbReference>
<dbReference type="PRINTS" id="PR00039">
    <property type="entry name" value="HTHLYSR"/>
</dbReference>